<name>A0AAJ7S5C3_9HYME</name>
<proteinExistence type="predicted"/>
<dbReference type="Proteomes" id="UP000694925">
    <property type="component" value="Unplaced"/>
</dbReference>
<evidence type="ECO:0000313" key="2">
    <source>
        <dbReference type="Proteomes" id="UP000694925"/>
    </source>
</evidence>
<evidence type="ECO:0000256" key="1">
    <source>
        <dbReference type="SAM" id="MobiDB-lite"/>
    </source>
</evidence>
<accession>A0AAJ7S5C3</accession>
<dbReference type="RefSeq" id="XP_026671622.1">
    <property type="nucleotide sequence ID" value="XM_026815821.1"/>
</dbReference>
<evidence type="ECO:0000313" key="3">
    <source>
        <dbReference type="RefSeq" id="XP_026671622.1"/>
    </source>
</evidence>
<keyword evidence="2" id="KW-1185">Reference proteome</keyword>
<reference evidence="3" key="1">
    <citation type="submission" date="2025-08" db="UniProtKB">
        <authorList>
            <consortium name="RefSeq"/>
        </authorList>
    </citation>
    <scope>IDENTIFICATION</scope>
    <source>
        <tissue evidence="3">Whole body</tissue>
    </source>
</reference>
<gene>
    <name evidence="3" type="primary">LOC113464684</name>
</gene>
<protein>
    <submittedName>
        <fullName evidence="3">Collagen alpha-1(IV) chain-like</fullName>
    </submittedName>
</protein>
<organism evidence="2 3">
    <name type="scientific">Ceratina calcarata</name>
    <dbReference type="NCBI Taxonomy" id="156304"/>
    <lineage>
        <taxon>Eukaryota</taxon>
        <taxon>Metazoa</taxon>
        <taxon>Ecdysozoa</taxon>
        <taxon>Arthropoda</taxon>
        <taxon>Hexapoda</taxon>
        <taxon>Insecta</taxon>
        <taxon>Pterygota</taxon>
        <taxon>Neoptera</taxon>
        <taxon>Endopterygota</taxon>
        <taxon>Hymenoptera</taxon>
        <taxon>Apocrita</taxon>
        <taxon>Aculeata</taxon>
        <taxon>Apoidea</taxon>
        <taxon>Anthophila</taxon>
        <taxon>Apidae</taxon>
        <taxon>Ceratina</taxon>
        <taxon>Zadontomerus</taxon>
    </lineage>
</organism>
<sequence>MPACEPWCPLVKLQLKKLAKEAPWILKKEAFAERAAVVGKELDIYDADWGQAEQFVDARTGLEDVDARTRPRVADARFGLRDVDGRPGLKDVDGRPGLRDVDGRPGLRDVDGRPGLRDVDGRPGVRDVDGRPGLRDVDGRPGLREVNGRPGFRDVDGRPGLREVNGRSGLRDVDGRPGLRDIDTETLEARRAREEIATQWSAARGARDQLVETDAVDRISRHVGEPGRMDVALDADAATVAGVGVAEVGVAAAAGVAEVGVAAATADDEDIEGAADKRMFLDECDPHCPRRISRKERLRRLDERQRIVDDYLLNKGFGYFDDVCTCSLSCVIRALRDDTFVRSILASALLFTLGLKLCEELDAWYMPSRSS</sequence>
<dbReference type="AlphaFoldDB" id="A0AAJ7S5C3"/>
<feature type="region of interest" description="Disordered" evidence="1">
    <location>
        <begin position="85"/>
        <end position="177"/>
    </location>
</feature>
<dbReference type="GeneID" id="113464684"/>
<dbReference type="KEGG" id="ccal:113464684"/>